<evidence type="ECO:0000313" key="1">
    <source>
        <dbReference type="EMBL" id="BBI90932.1"/>
    </source>
</evidence>
<dbReference type="SUPFAM" id="SSF69255">
    <property type="entry name" value="gp5 N-terminal domain-like"/>
    <property type="match status" value="1"/>
</dbReference>
<accession>A0A5S9EQV1</accession>
<sequence>MFKKINNSEVFFGVVVQTDDPLQAGRIKVRVQTVFDDLDVELIPWAESKQDIIEHDLPAQGEIVFVEFPYNVAYMPVWYRKRSTYKGKVKKDDYTTASILLEKDLERYNLKGKVRVSFTESEGVVLELEKNNKNSTFIIRPDNTIFIKNAGSNQVVHLAKDNISIGREDKSQQPAVVGNDNMTALQKLNDEIKTLAELIEKWTSRLATVCSFVSVLKPLKPIFKGFGAEVKSKINSLHSENNNFFPETKSQVVTVDKTKPS</sequence>
<organism evidence="1 2">
    <name type="scientific">Tenacibaculum phage PTm5</name>
    <dbReference type="NCBI Taxonomy" id="2547426"/>
    <lineage>
        <taxon>Viruses</taxon>
        <taxon>Duplodnaviria</taxon>
        <taxon>Heunggongvirae</taxon>
        <taxon>Uroviricota</taxon>
        <taxon>Caudoviricetes</taxon>
        <taxon>Shirahamavirus</taxon>
        <taxon>Shirahamavirus PTm1</taxon>
    </lineage>
</organism>
<proteinExistence type="predicted"/>
<dbReference type="Proteomes" id="UP000424080">
    <property type="component" value="Segment"/>
</dbReference>
<dbReference type="Gene3D" id="2.40.50.260">
    <property type="entry name" value="Nucleic acid-binding protein domain"/>
    <property type="match status" value="1"/>
</dbReference>
<dbReference type="EMBL" id="AP019525">
    <property type="protein sequence ID" value="BBI90932.1"/>
    <property type="molecule type" value="Genomic_DNA"/>
</dbReference>
<evidence type="ECO:0000313" key="2">
    <source>
        <dbReference type="Proteomes" id="UP000424080"/>
    </source>
</evidence>
<protein>
    <submittedName>
        <fullName evidence="1">Baseplate hub subunit and tail lysozyme</fullName>
    </submittedName>
</protein>
<name>A0A5S9EQV1_9CAUD</name>
<reference evidence="1 2" key="1">
    <citation type="journal article" date="2019" name="Arch. Virol.">
        <title>A novel jumbo Tenacibaculum maritimum lytic phage with head-fiber-like appendages.</title>
        <authorList>
            <person name="Kawato Y."/>
            <person name="Istiqomah I."/>
            <person name="Gaafar A.Y."/>
            <person name="Hanaoka M."/>
            <person name="Ishimaru K."/>
            <person name="Yasuike M."/>
            <person name="Nishiki I."/>
            <person name="Nakamura Y."/>
            <person name="Fujiwara A."/>
            <person name="Nakai T."/>
        </authorList>
    </citation>
    <scope>NUCLEOTIDE SEQUENCE [LARGE SCALE GENOMIC DNA]</scope>
    <source>
        <strain evidence="1 2">PTm5</strain>
    </source>
</reference>